<dbReference type="GO" id="GO:0003729">
    <property type="term" value="F:mRNA binding"/>
    <property type="evidence" value="ECO:0007669"/>
    <property type="project" value="TreeGrafter"/>
</dbReference>
<evidence type="ECO:0000256" key="2">
    <source>
        <dbReference type="ARBA" id="ARBA00022980"/>
    </source>
</evidence>
<dbReference type="Pfam" id="PF16320">
    <property type="entry name" value="Ribosomal_L12_N"/>
    <property type="match status" value="1"/>
</dbReference>
<feature type="domain" description="Large ribosomal subunit protein bL12 oligomerization" evidence="6">
    <location>
        <begin position="57"/>
        <end position="100"/>
    </location>
</feature>
<dbReference type="Gene3D" id="1.20.5.710">
    <property type="entry name" value="Single helix bin"/>
    <property type="match status" value="1"/>
</dbReference>
<evidence type="ECO:0000313" key="7">
    <source>
        <dbReference type="EMBL" id="KKL01024.1"/>
    </source>
</evidence>
<evidence type="ECO:0000259" key="6">
    <source>
        <dbReference type="Pfam" id="PF16320"/>
    </source>
</evidence>
<dbReference type="EMBL" id="LAZR01044983">
    <property type="protein sequence ID" value="KKL01024.1"/>
    <property type="molecule type" value="Genomic_DNA"/>
</dbReference>
<evidence type="ECO:0000256" key="3">
    <source>
        <dbReference type="ARBA" id="ARBA00023274"/>
    </source>
</evidence>
<evidence type="ECO:0008006" key="8">
    <source>
        <dbReference type="Google" id="ProtNLM"/>
    </source>
</evidence>
<evidence type="ECO:0000256" key="1">
    <source>
        <dbReference type="ARBA" id="ARBA00007197"/>
    </source>
</evidence>
<dbReference type="Pfam" id="PF00542">
    <property type="entry name" value="Ribosomal_L12"/>
    <property type="match status" value="1"/>
</dbReference>
<protein>
    <recommendedName>
        <fullName evidence="8">50S ribosomal protein L7/L12</fullName>
    </recommendedName>
</protein>
<dbReference type="PANTHER" id="PTHR45987:SF4">
    <property type="entry name" value="LARGE RIBOSOMAL SUBUNIT PROTEIN BL12M"/>
    <property type="match status" value="1"/>
</dbReference>
<dbReference type="PANTHER" id="PTHR45987">
    <property type="entry name" value="39S RIBOSOMAL PROTEIN L12"/>
    <property type="match status" value="1"/>
</dbReference>
<dbReference type="GO" id="GO:0022625">
    <property type="term" value="C:cytosolic large ribosomal subunit"/>
    <property type="evidence" value="ECO:0007669"/>
    <property type="project" value="TreeGrafter"/>
</dbReference>
<feature type="non-terminal residue" evidence="7">
    <location>
        <position position="160"/>
    </location>
</feature>
<dbReference type="FunFam" id="3.30.1390.10:FF:000001">
    <property type="entry name" value="50S ribosomal protein L7/L12"/>
    <property type="match status" value="1"/>
</dbReference>
<gene>
    <name evidence="7" type="ORF">LCGC14_2627520</name>
</gene>
<reference evidence="7" key="1">
    <citation type="journal article" date="2015" name="Nature">
        <title>Complex archaea that bridge the gap between prokaryotes and eukaryotes.</title>
        <authorList>
            <person name="Spang A."/>
            <person name="Saw J.H."/>
            <person name="Jorgensen S.L."/>
            <person name="Zaremba-Niedzwiedzka K."/>
            <person name="Martijn J."/>
            <person name="Lind A.E."/>
            <person name="van Eijk R."/>
            <person name="Schleper C."/>
            <person name="Guy L."/>
            <person name="Ettema T.J."/>
        </authorList>
    </citation>
    <scope>NUCLEOTIDE SEQUENCE</scope>
</reference>
<dbReference type="Gene3D" id="3.30.1390.10">
    <property type="match status" value="1"/>
</dbReference>
<dbReference type="InterPro" id="IPR014719">
    <property type="entry name" value="Ribosomal_bL12_C/ClpS-like"/>
</dbReference>
<dbReference type="SUPFAM" id="SSF54736">
    <property type="entry name" value="ClpS-like"/>
    <property type="match status" value="1"/>
</dbReference>
<dbReference type="AlphaFoldDB" id="A0A0F9A1D5"/>
<dbReference type="GO" id="GO:0003735">
    <property type="term" value="F:structural constituent of ribosome"/>
    <property type="evidence" value="ECO:0007669"/>
    <property type="project" value="InterPro"/>
</dbReference>
<comment type="caution">
    <text evidence="7">The sequence shown here is derived from an EMBL/GenBank/DDBJ whole genome shotgun (WGS) entry which is preliminary data.</text>
</comment>
<organism evidence="7">
    <name type="scientific">marine sediment metagenome</name>
    <dbReference type="NCBI Taxonomy" id="412755"/>
    <lineage>
        <taxon>unclassified sequences</taxon>
        <taxon>metagenomes</taxon>
        <taxon>ecological metagenomes</taxon>
    </lineage>
</organism>
<accession>A0A0F9A1D5</accession>
<dbReference type="SUPFAM" id="SSF48300">
    <property type="entry name" value="Ribosomal protein L7/12, oligomerisation (N-terminal) domain"/>
    <property type="match status" value="1"/>
</dbReference>
<evidence type="ECO:0000259" key="5">
    <source>
        <dbReference type="Pfam" id="PF00542"/>
    </source>
</evidence>
<proteinExistence type="inferred from homology"/>
<dbReference type="InterPro" id="IPR013823">
    <property type="entry name" value="Ribosomal_bL12_C"/>
</dbReference>
<sequence>MVEKKEGKKEPEIAPKEEEKEEKPKEIAKKEAEPEVPKAEKEKEPKTEAVVELSKKAEEIIKGIESLSVLELADLVKVLEEKFGVSSIAPVAMTAPGAALGAPPVEEKTTFDVILKEVGPQKIPVIKVVRSLTELGLKEAKALVDGAPKPVKTGIPKEEA</sequence>
<dbReference type="GO" id="GO:0006412">
    <property type="term" value="P:translation"/>
    <property type="evidence" value="ECO:0007669"/>
    <property type="project" value="InterPro"/>
</dbReference>
<dbReference type="InterPro" id="IPR000206">
    <property type="entry name" value="Ribosomal_bL12"/>
</dbReference>
<keyword evidence="2" id="KW-0689">Ribosomal protein</keyword>
<evidence type="ECO:0000256" key="4">
    <source>
        <dbReference type="SAM" id="MobiDB-lite"/>
    </source>
</evidence>
<keyword evidence="3" id="KW-0687">Ribonucleoprotein</keyword>
<dbReference type="InterPro" id="IPR008932">
    <property type="entry name" value="Ribosomal_bL12_oligo"/>
</dbReference>
<feature type="domain" description="Large ribosomal subunit protein bL12 C-terminal" evidence="5">
    <location>
        <begin position="111"/>
        <end position="160"/>
    </location>
</feature>
<dbReference type="NCBIfam" id="TIGR00855">
    <property type="entry name" value="L12"/>
    <property type="match status" value="1"/>
</dbReference>
<comment type="similarity">
    <text evidence="1">Belongs to the bacterial ribosomal protein bL12 family.</text>
</comment>
<name>A0A0F9A1D5_9ZZZZ</name>
<feature type="region of interest" description="Disordered" evidence="4">
    <location>
        <begin position="1"/>
        <end position="49"/>
    </location>
</feature>
<dbReference type="CDD" id="cd00387">
    <property type="entry name" value="Ribosomal_L7_L12"/>
    <property type="match status" value="1"/>
</dbReference>
<dbReference type="InterPro" id="IPR036235">
    <property type="entry name" value="Ribosomal_bL12_oligo_N_sf"/>
</dbReference>